<dbReference type="GO" id="GO:0033214">
    <property type="term" value="P:siderophore-iron import into cell"/>
    <property type="evidence" value="ECO:0007669"/>
    <property type="project" value="TreeGrafter"/>
</dbReference>
<dbReference type="PANTHER" id="PTHR30472:SF1">
    <property type="entry name" value="FE(3+) DICITRATE TRANSPORT SYSTEM PERMEASE PROTEIN FECC-RELATED"/>
    <property type="match status" value="1"/>
</dbReference>
<organism evidence="9 10">
    <name type="scientific">Corynebacterium halotolerans YIM 70093 = DSM 44683</name>
    <dbReference type="NCBI Taxonomy" id="1121362"/>
    <lineage>
        <taxon>Bacteria</taxon>
        <taxon>Bacillati</taxon>
        <taxon>Actinomycetota</taxon>
        <taxon>Actinomycetes</taxon>
        <taxon>Mycobacteriales</taxon>
        <taxon>Corynebacteriaceae</taxon>
        <taxon>Corynebacterium</taxon>
    </lineage>
</organism>
<comment type="similarity">
    <text evidence="2">Belongs to the binding-protein-dependent transport system permease family. FecCD subfamily.</text>
</comment>
<feature type="transmembrane region" description="Helical" evidence="8">
    <location>
        <begin position="323"/>
        <end position="340"/>
    </location>
</feature>
<feature type="transmembrane region" description="Helical" evidence="8">
    <location>
        <begin position="213"/>
        <end position="231"/>
    </location>
</feature>
<dbReference type="eggNOG" id="COG0609">
    <property type="taxonomic scope" value="Bacteria"/>
</dbReference>
<feature type="transmembrane region" description="Helical" evidence="8">
    <location>
        <begin position="269"/>
        <end position="288"/>
    </location>
</feature>
<dbReference type="PATRIC" id="fig|1121362.3.peg.2189"/>
<dbReference type="AlphaFoldDB" id="M1P060"/>
<dbReference type="Gene3D" id="1.10.3470.10">
    <property type="entry name" value="ABC transporter involved in vitamin B12 uptake, BtuC"/>
    <property type="match status" value="1"/>
</dbReference>
<evidence type="ECO:0000256" key="7">
    <source>
        <dbReference type="ARBA" id="ARBA00023136"/>
    </source>
</evidence>
<proteinExistence type="inferred from homology"/>
<dbReference type="STRING" id="1121362.A605_10800"/>
<comment type="subcellular location">
    <subcellularLocation>
        <location evidence="1">Cell membrane</location>
        <topology evidence="1">Multi-pass membrane protein</topology>
    </subcellularLocation>
</comment>
<evidence type="ECO:0000256" key="1">
    <source>
        <dbReference type="ARBA" id="ARBA00004651"/>
    </source>
</evidence>
<protein>
    <submittedName>
        <fullName evidence="9">Ferrichrysobactin transporter ABC permease, inner membrane protein</fullName>
    </submittedName>
</protein>
<feature type="transmembrane region" description="Helical" evidence="8">
    <location>
        <begin position="134"/>
        <end position="153"/>
    </location>
</feature>
<dbReference type="KEGG" id="chn:A605_10800"/>
<sequence length="349" mass="34382">MASTHGTPPTVPPSAAGRSTGARLLLAALGAVVLLVVLAALSLLLGSRDLPPREVWLALSGTVTDANSVVATLRLPRTAAAVFAGASFAVAGALMQALTRNALAEPGLLGVNAGAAFAIALGAGFLGITATGALLPFAFLGAFAAALLVFVIGGVTGGNAAPARLVLTGVALGAVLSGITQALVLSDPASFTVMTAWTAGSLEGRAWGDLLPALPPAALAAVVALGMARALNVLSLGEESARALGVNTVLIRAVTLAGITVLAGSGTAVAGPVGFVGLLVPLVVRALVGPELLRVLALSLLIGPSVVLAADIIGRLILPNGEVPVGIVMGVVGAPVLIWLSRRRELAKL</sequence>
<evidence type="ECO:0000256" key="3">
    <source>
        <dbReference type="ARBA" id="ARBA00022448"/>
    </source>
</evidence>
<dbReference type="InterPro" id="IPR000522">
    <property type="entry name" value="ABC_transptr_permease_BtuC"/>
</dbReference>
<keyword evidence="7 8" id="KW-0472">Membrane</keyword>
<evidence type="ECO:0000256" key="4">
    <source>
        <dbReference type="ARBA" id="ARBA00022475"/>
    </source>
</evidence>
<dbReference type="EMBL" id="CP003697">
    <property type="protein sequence ID" value="AGF73160.1"/>
    <property type="molecule type" value="Genomic_DNA"/>
</dbReference>
<keyword evidence="6 8" id="KW-1133">Transmembrane helix</keyword>
<dbReference type="Proteomes" id="UP000011723">
    <property type="component" value="Chromosome"/>
</dbReference>
<reference evidence="9 10" key="1">
    <citation type="journal article" date="2012" name="Stand. Genomic Sci.">
        <title>Genome sequence of the halotolerant bacterium Corynebacterium halotolerans type strain YIM 70093(T) (= DSM 44683(T)).</title>
        <authorList>
            <person name="Ruckert C."/>
            <person name="Albersmeier A."/>
            <person name="Al-Dilaimi A."/>
            <person name="Niehaus K."/>
            <person name="Szczepanowski R."/>
            <person name="Kalinowski J."/>
        </authorList>
    </citation>
    <scope>NUCLEOTIDE SEQUENCE [LARGE SCALE GENOMIC DNA]</scope>
    <source>
        <strain evidence="9">YIM 70093</strain>
    </source>
</reference>
<evidence type="ECO:0000313" key="10">
    <source>
        <dbReference type="Proteomes" id="UP000011723"/>
    </source>
</evidence>
<feature type="transmembrane region" description="Helical" evidence="8">
    <location>
        <begin position="107"/>
        <end position="128"/>
    </location>
</feature>
<feature type="transmembrane region" description="Helical" evidence="8">
    <location>
        <begin position="165"/>
        <end position="184"/>
    </location>
</feature>
<feature type="transmembrane region" description="Helical" evidence="8">
    <location>
        <begin position="78"/>
        <end position="95"/>
    </location>
</feature>
<keyword evidence="4" id="KW-1003">Cell membrane</keyword>
<feature type="transmembrane region" description="Helical" evidence="8">
    <location>
        <begin position="243"/>
        <end position="263"/>
    </location>
</feature>
<dbReference type="FunFam" id="1.10.3470.10:FF:000001">
    <property type="entry name" value="Vitamin B12 ABC transporter permease BtuC"/>
    <property type="match status" value="1"/>
</dbReference>
<keyword evidence="10" id="KW-1185">Reference proteome</keyword>
<keyword evidence="5 8" id="KW-0812">Transmembrane</keyword>
<dbReference type="CDD" id="cd06550">
    <property type="entry name" value="TM_ABC_iron-siderophores_like"/>
    <property type="match status" value="1"/>
</dbReference>
<evidence type="ECO:0000256" key="5">
    <source>
        <dbReference type="ARBA" id="ARBA00022692"/>
    </source>
</evidence>
<feature type="transmembrane region" description="Helical" evidence="8">
    <location>
        <begin position="24"/>
        <end position="45"/>
    </location>
</feature>
<dbReference type="HOGENOM" id="CLU_013016_1_0_11"/>
<evidence type="ECO:0000256" key="2">
    <source>
        <dbReference type="ARBA" id="ARBA00007935"/>
    </source>
</evidence>
<accession>M1P060</accession>
<dbReference type="PANTHER" id="PTHR30472">
    <property type="entry name" value="FERRIC ENTEROBACTIN TRANSPORT SYSTEM PERMEASE PROTEIN"/>
    <property type="match status" value="1"/>
</dbReference>
<dbReference type="SUPFAM" id="SSF81345">
    <property type="entry name" value="ABC transporter involved in vitamin B12 uptake, BtuC"/>
    <property type="match status" value="1"/>
</dbReference>
<feature type="transmembrane region" description="Helical" evidence="8">
    <location>
        <begin position="295"/>
        <end position="317"/>
    </location>
</feature>
<dbReference type="GO" id="GO:0022857">
    <property type="term" value="F:transmembrane transporter activity"/>
    <property type="evidence" value="ECO:0007669"/>
    <property type="project" value="InterPro"/>
</dbReference>
<gene>
    <name evidence="9" type="ORF">A605_10800</name>
</gene>
<evidence type="ECO:0000256" key="6">
    <source>
        <dbReference type="ARBA" id="ARBA00022989"/>
    </source>
</evidence>
<dbReference type="InterPro" id="IPR037294">
    <property type="entry name" value="ABC_BtuC-like"/>
</dbReference>
<evidence type="ECO:0000256" key="8">
    <source>
        <dbReference type="SAM" id="Phobius"/>
    </source>
</evidence>
<evidence type="ECO:0000313" key="9">
    <source>
        <dbReference type="EMBL" id="AGF73160.1"/>
    </source>
</evidence>
<keyword evidence="3" id="KW-0813">Transport</keyword>
<name>M1P060_9CORY</name>
<dbReference type="GO" id="GO:0005886">
    <property type="term" value="C:plasma membrane"/>
    <property type="evidence" value="ECO:0007669"/>
    <property type="project" value="UniProtKB-SubCell"/>
</dbReference>
<dbReference type="Pfam" id="PF01032">
    <property type="entry name" value="FecCD"/>
    <property type="match status" value="1"/>
</dbReference>